<feature type="domain" description="PSP1 C-terminal" evidence="2">
    <location>
        <begin position="635"/>
        <end position="720"/>
    </location>
</feature>
<feature type="region of interest" description="Disordered" evidence="1">
    <location>
        <begin position="183"/>
        <end position="206"/>
    </location>
</feature>
<dbReference type="OrthoDB" id="243127at2759"/>
<feature type="compositionally biased region" description="Low complexity" evidence="1">
    <location>
        <begin position="93"/>
        <end position="104"/>
    </location>
</feature>
<comment type="caution">
    <text evidence="3">The sequence shown here is derived from an EMBL/GenBank/DDBJ whole genome shotgun (WGS) entry which is preliminary data.</text>
</comment>
<evidence type="ECO:0000313" key="3">
    <source>
        <dbReference type="EMBL" id="KAG5943279.1"/>
    </source>
</evidence>
<feature type="compositionally biased region" description="Polar residues" evidence="1">
    <location>
        <begin position="1"/>
        <end position="10"/>
    </location>
</feature>
<keyword evidence="4" id="KW-1185">Reference proteome</keyword>
<feature type="region of interest" description="Disordered" evidence="1">
    <location>
        <begin position="1"/>
        <end position="115"/>
    </location>
</feature>
<dbReference type="Proteomes" id="UP000706124">
    <property type="component" value="Unassembled WGS sequence"/>
</dbReference>
<organism evidence="3 4">
    <name type="scientific">Claviceps pazoutovae</name>
    <dbReference type="NCBI Taxonomy" id="1649127"/>
    <lineage>
        <taxon>Eukaryota</taxon>
        <taxon>Fungi</taxon>
        <taxon>Dikarya</taxon>
        <taxon>Ascomycota</taxon>
        <taxon>Pezizomycotina</taxon>
        <taxon>Sordariomycetes</taxon>
        <taxon>Hypocreomycetidae</taxon>
        <taxon>Hypocreales</taxon>
        <taxon>Clavicipitaceae</taxon>
        <taxon>Claviceps</taxon>
    </lineage>
</organism>
<dbReference type="InterPro" id="IPR007557">
    <property type="entry name" value="PSP1_C"/>
</dbReference>
<dbReference type="InterPro" id="IPR047767">
    <property type="entry name" value="PSP1-like"/>
</dbReference>
<name>A0A9P7SHX2_9HYPO</name>
<proteinExistence type="predicted"/>
<reference evidence="3 4" key="1">
    <citation type="journal article" date="2020" name="bioRxiv">
        <title>Whole genome comparisons of ergot fungi reveals the divergence and evolution of species within the genus Claviceps are the result of varying mechanisms driving genome evolution and host range expansion.</title>
        <authorList>
            <person name="Wyka S.A."/>
            <person name="Mondo S.J."/>
            <person name="Liu M."/>
            <person name="Dettman J."/>
            <person name="Nalam V."/>
            <person name="Broders K.D."/>
        </authorList>
    </citation>
    <scope>NUCLEOTIDE SEQUENCE [LARGE SCALE GENOMIC DNA]</scope>
    <source>
        <strain evidence="3 4">CCC 1485</strain>
    </source>
</reference>
<dbReference type="Pfam" id="PF04468">
    <property type="entry name" value="PSP1"/>
    <property type="match status" value="1"/>
</dbReference>
<evidence type="ECO:0000259" key="2">
    <source>
        <dbReference type="PROSITE" id="PS51411"/>
    </source>
</evidence>
<protein>
    <recommendedName>
        <fullName evidence="2">PSP1 C-terminal domain-containing protein</fullName>
    </recommendedName>
</protein>
<evidence type="ECO:0000313" key="4">
    <source>
        <dbReference type="Proteomes" id="UP000706124"/>
    </source>
</evidence>
<feature type="compositionally biased region" description="Polar residues" evidence="1">
    <location>
        <begin position="76"/>
        <end position="85"/>
    </location>
</feature>
<evidence type="ECO:0000256" key="1">
    <source>
        <dbReference type="SAM" id="MobiDB-lite"/>
    </source>
</evidence>
<accession>A0A9P7SHX2</accession>
<feature type="compositionally biased region" description="Polar residues" evidence="1">
    <location>
        <begin position="183"/>
        <end position="198"/>
    </location>
</feature>
<sequence>MSNSLRSATPSRLGPGSLPSGVANNHSLWFGKVTKARTPTPDSDALASSDDEGGRRNSETYRMPPVPAYQPARRSSWLNDTSQPLTRPRKESFASSSMSPTASHPSPPLVEVSGSPWGPISAPSVGVGRSCNSSVFSWGTGIWNTDRKDATSRFSEVLPSPTSTMPSGIGGCSFFGPESLPTQLSPTCRDSSSSNSQIPFAIPLHPTPKTYRSQSYSVGQMDPENGSYAGMSSSAFFGRARYSGLQHRPSRPSMLSEMANDGSMLGNVREVDDDEDGTMPDSMPGSAHQTAESKTIERLTRENAMLRQQQYHSRIRPRASTGASYVGNGYETVPEECDFAVDGLDEANESIDPLGQRATGRRMSEYGSSMFRTALSTDERKANESLDLKKAALWSSSPAFIPGDNSQSRRHSFANMPTRHGSISSVAESVAALDAGAMGEPRAFPSAIPENVDVQSQNSSATITATTPASMHSSYRHPYGPHFGLTNQFAKFEVPSPSPPRNVHSMAQQSRHNQPLHVVLFKCARPEVFYVQATSGLTIKAGDLVIVEADRGTDLGTVIKDNLEWQTAKDVKDHFSQEHYNWLMMYSQGAAALEMESTAPGSMPLSNGLQPSAVGGMGPSQSRLPETNGSELRPKLIKRLAQHHELHSLRDKESQEAKAKRVCVQKVKEHGLDMEILDAEFQMDWKKLTFYYFADKYINFNNLVVDLFKVYKTRIWMSAINPASFASPTLGFQAPNGFGPGAVPINRAPGAERRQTPRNMDQQPLGRGYRQGIPRQVAGDRGFPASSAFIPATTYTYGSGRFNNNNNNNNNNRGNGASYASCLSLGVDSCAGGFGSQGDFQALGRGLGFAGAQDLSNPARYMTGGVAPSFPAQHDWSAAF</sequence>
<dbReference type="GO" id="GO:0005737">
    <property type="term" value="C:cytoplasm"/>
    <property type="evidence" value="ECO:0007669"/>
    <property type="project" value="TreeGrafter"/>
</dbReference>
<dbReference type="EMBL" id="SRPO01000069">
    <property type="protein sequence ID" value="KAG5943279.1"/>
    <property type="molecule type" value="Genomic_DNA"/>
</dbReference>
<dbReference type="PANTHER" id="PTHR43830">
    <property type="entry name" value="PROTEIN PSP1"/>
    <property type="match status" value="1"/>
</dbReference>
<feature type="region of interest" description="Disordered" evidence="1">
    <location>
        <begin position="274"/>
        <end position="293"/>
    </location>
</feature>
<feature type="region of interest" description="Disordered" evidence="1">
    <location>
        <begin position="746"/>
        <end position="769"/>
    </location>
</feature>
<gene>
    <name evidence="3" type="ORF">E4U60_006789</name>
</gene>
<dbReference type="AlphaFoldDB" id="A0A9P7SHX2"/>
<dbReference type="PROSITE" id="PS51411">
    <property type="entry name" value="PSP1_C"/>
    <property type="match status" value="1"/>
</dbReference>
<dbReference type="PANTHER" id="PTHR43830:SF3">
    <property type="entry name" value="PROTEIN PSP1"/>
    <property type="match status" value="1"/>
</dbReference>